<dbReference type="PANTHER" id="PTHR35332">
    <property type="entry name" value="REGULATION OF ENOLASE PROTEIN 1"/>
    <property type="match status" value="1"/>
</dbReference>
<accession>A0A0B6AQD7</accession>
<dbReference type="AlphaFoldDB" id="A0A0B6AQD7"/>
<dbReference type="PIRSF" id="PIRSF022704">
    <property type="entry name" value="UCP022704"/>
    <property type="match status" value="1"/>
</dbReference>
<dbReference type="SUPFAM" id="SSF49899">
    <property type="entry name" value="Concanavalin A-like lectins/glucanases"/>
    <property type="match status" value="1"/>
</dbReference>
<evidence type="ECO:0000313" key="1">
    <source>
        <dbReference type="EMBL" id="AJI22848.1"/>
    </source>
</evidence>
<dbReference type="EMBL" id="CP009920">
    <property type="protein sequence ID" value="AJI22848.1"/>
    <property type="molecule type" value="Genomic_DNA"/>
</dbReference>
<dbReference type="KEGG" id="bmeg:BG04_3049"/>
<reference evidence="1 2" key="1">
    <citation type="journal article" date="2015" name="Genome Announc.">
        <title>Complete genome sequences for 35 biothreat assay-relevant bacillus species.</title>
        <authorList>
            <person name="Johnson S.L."/>
            <person name="Daligault H.E."/>
            <person name="Davenport K.W."/>
            <person name="Jaissle J."/>
            <person name="Frey K.G."/>
            <person name="Ladner J.T."/>
            <person name="Broomall S.M."/>
            <person name="Bishop-Lilly K.A."/>
            <person name="Bruce D.C."/>
            <person name="Gibbons H.S."/>
            <person name="Coyne S.R."/>
            <person name="Lo C.C."/>
            <person name="Meincke L."/>
            <person name="Munk A.C."/>
            <person name="Koroleva G.I."/>
            <person name="Rosenzweig C.N."/>
            <person name="Palacios G.F."/>
            <person name="Redden C.L."/>
            <person name="Minogue T.D."/>
            <person name="Chain P.S."/>
        </authorList>
    </citation>
    <scope>NUCLEOTIDE SEQUENCE [LARGE SCALE GENOMIC DNA]</scope>
    <source>
        <strain evidence="2">ATCC 14581 / DSM 32 / JCM 2506 / NBRC 15308 / NCIMB 9376 / NCTC 10342 / NRRL B-14308 / VKM B-512</strain>
    </source>
</reference>
<evidence type="ECO:0000313" key="2">
    <source>
        <dbReference type="Proteomes" id="UP000031829"/>
    </source>
</evidence>
<dbReference type="InterPro" id="IPR009784">
    <property type="entry name" value="DUF1349"/>
</dbReference>
<organism evidence="1 2">
    <name type="scientific">Priestia megaterium (strain ATCC 14581 / DSM 32 / CCUG 1817 / JCM 2506 / NBRC 15308 / NCIMB 9376 / NCTC 10342 / NRRL B-14308 / VKM B-512 / Ford 19)</name>
    <name type="common">Bacillus megaterium</name>
    <dbReference type="NCBI Taxonomy" id="1348623"/>
    <lineage>
        <taxon>Bacteria</taxon>
        <taxon>Bacillati</taxon>
        <taxon>Bacillota</taxon>
        <taxon>Bacilli</taxon>
        <taxon>Bacillales</taxon>
        <taxon>Bacillaceae</taxon>
        <taxon>Priestia</taxon>
    </lineage>
</organism>
<protein>
    <recommendedName>
        <fullName evidence="3">DUF1349 domain-containing protein</fullName>
    </recommendedName>
</protein>
<dbReference type="HOGENOM" id="CLU_082825_0_0_9"/>
<dbReference type="RefSeq" id="WP_034654315.1">
    <property type="nucleotide sequence ID" value="NZ_BCVB01000007.1"/>
</dbReference>
<evidence type="ECO:0008006" key="3">
    <source>
        <dbReference type="Google" id="ProtNLM"/>
    </source>
</evidence>
<dbReference type="Pfam" id="PF07081">
    <property type="entry name" value="DUF1349"/>
    <property type="match status" value="1"/>
</dbReference>
<dbReference type="InterPro" id="IPR015987">
    <property type="entry name" value="UCP022704"/>
</dbReference>
<dbReference type="Proteomes" id="UP000031829">
    <property type="component" value="Chromosome"/>
</dbReference>
<dbReference type="PANTHER" id="PTHR35332:SF2">
    <property type="entry name" value="REGULATION OF ENOLASE PROTEIN 1"/>
    <property type="match status" value="1"/>
</dbReference>
<dbReference type="GeneID" id="93641113"/>
<dbReference type="InterPro" id="IPR013320">
    <property type="entry name" value="ConA-like_dom_sf"/>
</dbReference>
<sequence length="203" mass="23455">MSNQLVFFTNFSEGKLDSDVSWYCPPAQFQIDTETNRLVIKTDAKTDFWQRTHYGFEADNGHFLYREVEGDFEIMTKVHTYPVNRYDQAGLMIRVSKDTWIKTSVEYNPDGPNQLGAVVTNQGFSDWSSQNFTQNKSALYFKIQRKNDDYTVCYSSDGDSWTQLRLAYLLNSSKEPVQVGIYACSPQGEGYEAQFDFIKVEKI</sequence>
<gene>
    <name evidence="1" type="ORF">BG04_3049</name>
</gene>
<name>A0A0B6AQD7_PRIM2</name>
<dbReference type="Gene3D" id="2.60.120.200">
    <property type="match status" value="1"/>
</dbReference>
<proteinExistence type="predicted"/>